<dbReference type="PANTHER" id="PTHR45436:SF1">
    <property type="entry name" value="SENSOR PROTEIN QSEC"/>
    <property type="match status" value="1"/>
</dbReference>
<dbReference type="RefSeq" id="WP_251593639.1">
    <property type="nucleotide sequence ID" value="NZ_JAMLJI010000003.1"/>
</dbReference>
<organism evidence="13 14">
    <name type="scientific">Larsenimonas suaedae</name>
    <dbReference type="NCBI Taxonomy" id="1851019"/>
    <lineage>
        <taxon>Bacteria</taxon>
        <taxon>Pseudomonadati</taxon>
        <taxon>Pseudomonadota</taxon>
        <taxon>Gammaproteobacteria</taxon>
        <taxon>Oceanospirillales</taxon>
        <taxon>Halomonadaceae</taxon>
        <taxon>Larsenimonas</taxon>
    </lineage>
</organism>
<keyword evidence="14" id="KW-1185">Reference proteome</keyword>
<keyword evidence="9" id="KW-0902">Two-component regulatory system</keyword>
<protein>
    <recommendedName>
        <fullName evidence="3">histidine kinase</fullName>
        <ecNumber evidence="3">2.7.13.3</ecNumber>
    </recommendedName>
</protein>
<keyword evidence="4" id="KW-0597">Phosphoprotein</keyword>
<comment type="catalytic activity">
    <reaction evidence="1">
        <text>ATP + protein L-histidine = ADP + protein N-phospho-L-histidine.</text>
        <dbReference type="EC" id="2.7.13.3"/>
    </reaction>
</comment>
<keyword evidence="8 10" id="KW-1133">Transmembrane helix</keyword>
<dbReference type="EC" id="2.7.13.3" evidence="3"/>
<reference evidence="13 14" key="1">
    <citation type="submission" date="2023-04" db="EMBL/GenBank/DDBJ databases">
        <title>A long-awaited taxogenomic arrangement of the family Halomonadaceae.</title>
        <authorList>
            <person name="De La Haba R."/>
            <person name="Chuvochina M."/>
            <person name="Wittouck S."/>
            <person name="Arahal D.R."/>
            <person name="Sanchez-Porro C."/>
            <person name="Hugenholtz P."/>
            <person name="Ventosa A."/>
        </authorList>
    </citation>
    <scope>NUCLEOTIDE SEQUENCE [LARGE SCALE GENOMIC DNA]</scope>
    <source>
        <strain evidence="13 14">DSM 22428</strain>
    </source>
</reference>
<evidence type="ECO:0000256" key="10">
    <source>
        <dbReference type="SAM" id="Phobius"/>
    </source>
</evidence>
<dbReference type="SUPFAM" id="SSF47384">
    <property type="entry name" value="Homodimeric domain of signal transducing histidine kinase"/>
    <property type="match status" value="1"/>
</dbReference>
<dbReference type="SUPFAM" id="SSF55874">
    <property type="entry name" value="ATPase domain of HSP90 chaperone/DNA topoisomerase II/histidine kinase"/>
    <property type="match status" value="1"/>
</dbReference>
<dbReference type="Pfam" id="PF02518">
    <property type="entry name" value="HATPase_c"/>
    <property type="match status" value="1"/>
</dbReference>
<dbReference type="SMART" id="SM00388">
    <property type="entry name" value="HisKA"/>
    <property type="match status" value="1"/>
</dbReference>
<dbReference type="CDD" id="cd00082">
    <property type="entry name" value="HisKA"/>
    <property type="match status" value="1"/>
</dbReference>
<gene>
    <name evidence="13" type="ORF">QC825_12420</name>
</gene>
<dbReference type="InterPro" id="IPR050428">
    <property type="entry name" value="TCS_sensor_his_kinase"/>
</dbReference>
<dbReference type="Proteomes" id="UP001269375">
    <property type="component" value="Unassembled WGS sequence"/>
</dbReference>
<dbReference type="Pfam" id="PF00512">
    <property type="entry name" value="HisKA"/>
    <property type="match status" value="1"/>
</dbReference>
<dbReference type="GO" id="GO:0016301">
    <property type="term" value="F:kinase activity"/>
    <property type="evidence" value="ECO:0007669"/>
    <property type="project" value="UniProtKB-KW"/>
</dbReference>
<evidence type="ECO:0000256" key="7">
    <source>
        <dbReference type="ARBA" id="ARBA00022777"/>
    </source>
</evidence>
<dbReference type="Pfam" id="PF00672">
    <property type="entry name" value="HAMP"/>
    <property type="match status" value="1"/>
</dbReference>
<evidence type="ECO:0000256" key="2">
    <source>
        <dbReference type="ARBA" id="ARBA00004370"/>
    </source>
</evidence>
<keyword evidence="7 13" id="KW-0418">Kinase</keyword>
<dbReference type="InterPro" id="IPR036890">
    <property type="entry name" value="HATPase_C_sf"/>
</dbReference>
<dbReference type="InterPro" id="IPR003594">
    <property type="entry name" value="HATPase_dom"/>
</dbReference>
<proteinExistence type="predicted"/>
<dbReference type="SMART" id="SM00387">
    <property type="entry name" value="HATPase_c"/>
    <property type="match status" value="1"/>
</dbReference>
<evidence type="ECO:0000256" key="6">
    <source>
        <dbReference type="ARBA" id="ARBA00022692"/>
    </source>
</evidence>
<dbReference type="InterPro" id="IPR005467">
    <property type="entry name" value="His_kinase_dom"/>
</dbReference>
<evidence type="ECO:0000259" key="11">
    <source>
        <dbReference type="PROSITE" id="PS50109"/>
    </source>
</evidence>
<keyword evidence="5" id="KW-0808">Transferase</keyword>
<sequence length="459" mass="50011">MIPAPSLFQRVTLGLLIPLLIGGIALLATAYESAERTANENLDRLLDAATRAMAEQLRWQTDRLWFDVPASALDTLAPSGDERVFYSLIGPDGTLVSGNAHLPAPPNHSDDAFKADTIAWNGMTIRLGQRTVIPSGWTTPPRFDLRVAHTLEARRALTQELFQGSALRILGLLVLASVSIVVIVRRALHPLRQLRYALRRRSSEDLAPLTPPPTRELKELTGALNELLARLRAMHAEQQRFIGDASHQLRTPLSGLSAHAELALRETDPAKWREALERLHDSSRQAARLASQLLSYTRLNHPDALEDATTLALNACAQTAVSGAFARPEVRRIDLGLALCSPSPQIVGSEWALAEALANLLDNALHVGATHITVGTLDAPPRLWVEDNGPGIDHSLSDDLTRPFQRGTSAYPGSGLGLAIVSGIARAHKATLDFDRPEQHQGLRITLTFAFNEVAHETD</sequence>
<comment type="caution">
    <text evidence="13">The sequence shown here is derived from an EMBL/GenBank/DDBJ whole genome shotgun (WGS) entry which is preliminary data.</text>
</comment>
<feature type="domain" description="Histidine kinase" evidence="11">
    <location>
        <begin position="244"/>
        <end position="453"/>
    </location>
</feature>
<dbReference type="SMART" id="SM00304">
    <property type="entry name" value="HAMP"/>
    <property type="match status" value="1"/>
</dbReference>
<evidence type="ECO:0000259" key="12">
    <source>
        <dbReference type="PROSITE" id="PS50885"/>
    </source>
</evidence>
<dbReference type="PROSITE" id="PS50109">
    <property type="entry name" value="HIS_KIN"/>
    <property type="match status" value="1"/>
</dbReference>
<dbReference type="EMBL" id="JARWAO010000007">
    <property type="protein sequence ID" value="MDR5896879.1"/>
    <property type="molecule type" value="Genomic_DNA"/>
</dbReference>
<dbReference type="PROSITE" id="PS50885">
    <property type="entry name" value="HAMP"/>
    <property type="match status" value="1"/>
</dbReference>
<evidence type="ECO:0000256" key="4">
    <source>
        <dbReference type="ARBA" id="ARBA00022553"/>
    </source>
</evidence>
<evidence type="ECO:0000256" key="9">
    <source>
        <dbReference type="ARBA" id="ARBA00023012"/>
    </source>
</evidence>
<evidence type="ECO:0000256" key="3">
    <source>
        <dbReference type="ARBA" id="ARBA00012438"/>
    </source>
</evidence>
<evidence type="ECO:0000256" key="1">
    <source>
        <dbReference type="ARBA" id="ARBA00000085"/>
    </source>
</evidence>
<evidence type="ECO:0000313" key="13">
    <source>
        <dbReference type="EMBL" id="MDR5896879.1"/>
    </source>
</evidence>
<dbReference type="Gene3D" id="6.10.340.10">
    <property type="match status" value="1"/>
</dbReference>
<comment type="subcellular location">
    <subcellularLocation>
        <location evidence="2">Membrane</location>
    </subcellularLocation>
</comment>
<name>A0ABU1GXW9_9GAMM</name>
<dbReference type="Pfam" id="PF08521">
    <property type="entry name" value="2CSK_N"/>
    <property type="match status" value="1"/>
</dbReference>
<dbReference type="InterPro" id="IPR013727">
    <property type="entry name" value="2CSK_N"/>
</dbReference>
<keyword evidence="6 10" id="KW-0812">Transmembrane</keyword>
<evidence type="ECO:0000313" key="14">
    <source>
        <dbReference type="Proteomes" id="UP001269375"/>
    </source>
</evidence>
<evidence type="ECO:0000256" key="8">
    <source>
        <dbReference type="ARBA" id="ARBA00022989"/>
    </source>
</evidence>
<feature type="domain" description="HAMP" evidence="12">
    <location>
        <begin position="185"/>
        <end position="236"/>
    </location>
</feature>
<dbReference type="Gene3D" id="1.10.287.130">
    <property type="match status" value="1"/>
</dbReference>
<dbReference type="InterPro" id="IPR003661">
    <property type="entry name" value="HisK_dim/P_dom"/>
</dbReference>
<keyword evidence="10" id="KW-0472">Membrane</keyword>
<accession>A0ABU1GXW9</accession>
<feature type="transmembrane region" description="Helical" evidence="10">
    <location>
        <begin position="169"/>
        <end position="188"/>
    </location>
</feature>
<evidence type="ECO:0000256" key="5">
    <source>
        <dbReference type="ARBA" id="ARBA00022679"/>
    </source>
</evidence>
<dbReference type="Gene3D" id="3.30.565.10">
    <property type="entry name" value="Histidine kinase-like ATPase, C-terminal domain"/>
    <property type="match status" value="1"/>
</dbReference>
<dbReference type="PANTHER" id="PTHR45436">
    <property type="entry name" value="SENSOR HISTIDINE KINASE YKOH"/>
    <property type="match status" value="1"/>
</dbReference>
<dbReference type="InterPro" id="IPR036097">
    <property type="entry name" value="HisK_dim/P_sf"/>
</dbReference>
<dbReference type="InterPro" id="IPR003660">
    <property type="entry name" value="HAMP_dom"/>
</dbReference>